<proteinExistence type="predicted"/>
<dbReference type="InParanoid" id="G2YKW9"/>
<keyword evidence="1" id="KW-0472">Membrane</keyword>
<sequence>MFKYDSSIASSDTCSELRILTPNTKHSSYTGFAFVHGLPVVLLISCHSCEVRARSGRRYKGVRHLSTISSQAQFLMFRK</sequence>
<evidence type="ECO:0000256" key="1">
    <source>
        <dbReference type="SAM" id="Phobius"/>
    </source>
</evidence>
<gene>
    <name evidence="2" type="ORF">BofuT4_uP080620.1</name>
</gene>
<name>G2YKW9_BOTF4</name>
<keyword evidence="1" id="KW-1133">Transmembrane helix</keyword>
<evidence type="ECO:0000313" key="2">
    <source>
        <dbReference type="EMBL" id="CCD52267.1"/>
    </source>
</evidence>
<organism evidence="2 3">
    <name type="scientific">Botryotinia fuckeliana (strain T4)</name>
    <name type="common">Noble rot fungus</name>
    <name type="synonym">Botrytis cinerea</name>
    <dbReference type="NCBI Taxonomy" id="999810"/>
    <lineage>
        <taxon>Eukaryota</taxon>
        <taxon>Fungi</taxon>
        <taxon>Dikarya</taxon>
        <taxon>Ascomycota</taxon>
        <taxon>Pezizomycotina</taxon>
        <taxon>Leotiomycetes</taxon>
        <taxon>Helotiales</taxon>
        <taxon>Sclerotiniaceae</taxon>
        <taxon>Botrytis</taxon>
    </lineage>
</organism>
<dbReference type="AlphaFoldDB" id="G2YKW9"/>
<feature type="transmembrane region" description="Helical" evidence="1">
    <location>
        <begin position="29"/>
        <end position="49"/>
    </location>
</feature>
<accession>G2YKW9</accession>
<keyword evidence="1" id="KW-0812">Transmembrane</keyword>
<dbReference type="EMBL" id="FQ790341">
    <property type="protein sequence ID" value="CCD52267.1"/>
    <property type="molecule type" value="Genomic_DNA"/>
</dbReference>
<protein>
    <submittedName>
        <fullName evidence="2">Uncharacterized protein</fullName>
    </submittedName>
</protein>
<reference evidence="3" key="1">
    <citation type="journal article" date="2011" name="PLoS Genet.">
        <title>Genomic analysis of the necrotrophic fungal pathogens Sclerotinia sclerotiorum and Botrytis cinerea.</title>
        <authorList>
            <person name="Amselem J."/>
            <person name="Cuomo C.A."/>
            <person name="van Kan J.A."/>
            <person name="Viaud M."/>
            <person name="Benito E.P."/>
            <person name="Couloux A."/>
            <person name="Coutinho P.M."/>
            <person name="de Vries R.P."/>
            <person name="Dyer P.S."/>
            <person name="Fillinger S."/>
            <person name="Fournier E."/>
            <person name="Gout L."/>
            <person name="Hahn M."/>
            <person name="Kohn L."/>
            <person name="Lapalu N."/>
            <person name="Plummer K.M."/>
            <person name="Pradier J.M."/>
            <person name="Quevillon E."/>
            <person name="Sharon A."/>
            <person name="Simon A."/>
            <person name="ten Have A."/>
            <person name="Tudzynski B."/>
            <person name="Tudzynski P."/>
            <person name="Wincker P."/>
            <person name="Andrew M."/>
            <person name="Anthouard V."/>
            <person name="Beever R.E."/>
            <person name="Beffa R."/>
            <person name="Benoit I."/>
            <person name="Bouzid O."/>
            <person name="Brault B."/>
            <person name="Chen Z."/>
            <person name="Choquer M."/>
            <person name="Collemare J."/>
            <person name="Cotton P."/>
            <person name="Danchin E.G."/>
            <person name="Da Silva C."/>
            <person name="Gautier A."/>
            <person name="Giraud C."/>
            <person name="Giraud T."/>
            <person name="Gonzalez C."/>
            <person name="Grossetete S."/>
            <person name="Guldener U."/>
            <person name="Henrissat B."/>
            <person name="Howlett B.J."/>
            <person name="Kodira C."/>
            <person name="Kretschmer M."/>
            <person name="Lappartient A."/>
            <person name="Leroch M."/>
            <person name="Levis C."/>
            <person name="Mauceli E."/>
            <person name="Neuveglise C."/>
            <person name="Oeser B."/>
            <person name="Pearson M."/>
            <person name="Poulain J."/>
            <person name="Poussereau N."/>
            <person name="Quesneville H."/>
            <person name="Rascle C."/>
            <person name="Schumacher J."/>
            <person name="Segurens B."/>
            <person name="Sexton A."/>
            <person name="Silva E."/>
            <person name="Sirven C."/>
            <person name="Soanes D.M."/>
            <person name="Talbot N.J."/>
            <person name="Templeton M."/>
            <person name="Yandava C."/>
            <person name="Yarden O."/>
            <person name="Zeng Q."/>
            <person name="Rollins J.A."/>
            <person name="Lebrun M.H."/>
            <person name="Dickman M."/>
        </authorList>
    </citation>
    <scope>NUCLEOTIDE SEQUENCE [LARGE SCALE GENOMIC DNA]</scope>
    <source>
        <strain evidence="3">T4</strain>
    </source>
</reference>
<dbReference type="HOGENOM" id="CLU_2605772_0_0_1"/>
<dbReference type="Proteomes" id="UP000008177">
    <property type="component" value="Unplaced contigs"/>
</dbReference>
<evidence type="ECO:0000313" key="3">
    <source>
        <dbReference type="Proteomes" id="UP000008177"/>
    </source>
</evidence>